<evidence type="ECO:0000313" key="1">
    <source>
        <dbReference type="EMBL" id="WAJ30383.1"/>
    </source>
</evidence>
<proteinExistence type="predicted"/>
<gene>
    <name evidence="1" type="ORF">OXU80_09340</name>
</gene>
<dbReference type="Proteomes" id="UP001163223">
    <property type="component" value="Chromosome"/>
</dbReference>
<reference evidence="1" key="1">
    <citation type="submission" date="2022-11" db="EMBL/GenBank/DDBJ databases">
        <title>beta-Carotene-producing bacterium, Jeongeuplla avenae sp. nov., alleviates the salt stress of Arabidopsis seedlings.</title>
        <authorList>
            <person name="Jiang L."/>
            <person name="Lee J."/>
        </authorList>
    </citation>
    <scope>NUCLEOTIDE SEQUENCE</scope>
    <source>
        <strain evidence="1">DY_R2A_6</strain>
    </source>
</reference>
<organism evidence="1 2">
    <name type="scientific">Antarcticirhabdus aurantiaca</name>
    <dbReference type="NCBI Taxonomy" id="2606717"/>
    <lineage>
        <taxon>Bacteria</taxon>
        <taxon>Pseudomonadati</taxon>
        <taxon>Pseudomonadota</taxon>
        <taxon>Alphaproteobacteria</taxon>
        <taxon>Hyphomicrobiales</taxon>
        <taxon>Aurantimonadaceae</taxon>
        <taxon>Antarcticirhabdus</taxon>
    </lineage>
</organism>
<keyword evidence="2" id="KW-1185">Reference proteome</keyword>
<name>A0ACD4NU55_9HYPH</name>
<evidence type="ECO:0000313" key="2">
    <source>
        <dbReference type="Proteomes" id="UP001163223"/>
    </source>
</evidence>
<sequence>MTADRRRILSFAATLAIGLAGGAAASFANLPVAWLLGPALLVSVATLAGLHTDLPPKLRDLVFFLLGIQAGSGVTPAVAEQIALWPLSFAIQMLGVGLTVVLSVAFLRRVFGWDKDTALFASLPGALSFVLVAATQTRADIARVTVVQSVRLILLIGALTPTLAWLEGGAAEQAGAARGAEGGLLEFALLFGICAVTAVAGVKLRLPGGLMLGALIGSAVLHGTSLVDATLPPIVAIPSLLLLGVLIGSRLRGIDRAMAGRLLPASLGVFALGLLASGLAGLAGVALLAIDFGTIALAYAPGALEALTILAFQFNLDPAYVAAHHVVRFMCIALAVPFLARRASSGRNGLGDPE</sequence>
<dbReference type="EMBL" id="CP113520">
    <property type="protein sequence ID" value="WAJ30383.1"/>
    <property type="molecule type" value="Genomic_DNA"/>
</dbReference>
<protein>
    <submittedName>
        <fullName evidence="1">AbrB family transcriptional regulator</fullName>
    </submittedName>
</protein>
<accession>A0ACD4NU55</accession>